<dbReference type="Gene3D" id="3.40.190.10">
    <property type="entry name" value="Periplasmic binding protein-like II"/>
    <property type="match status" value="1"/>
</dbReference>
<organism evidence="1 2">
    <name type="scientific">Pseudonocardia yunnanensis</name>
    <dbReference type="NCBI Taxonomy" id="58107"/>
    <lineage>
        <taxon>Bacteria</taxon>
        <taxon>Bacillati</taxon>
        <taxon>Actinomycetota</taxon>
        <taxon>Actinomycetes</taxon>
        <taxon>Pseudonocardiales</taxon>
        <taxon>Pseudonocardiaceae</taxon>
        <taxon>Pseudonocardia</taxon>
    </lineage>
</organism>
<dbReference type="RefSeq" id="WP_344720257.1">
    <property type="nucleotide sequence ID" value="NZ_BAAAUS010000006.1"/>
</dbReference>
<dbReference type="SUPFAM" id="SSF53850">
    <property type="entry name" value="Periplasmic binding protein-like II"/>
    <property type="match status" value="1"/>
</dbReference>
<protein>
    <recommendedName>
        <fullName evidence="3">Solute-binding protein family 3/N-terminal domain-containing protein</fullName>
    </recommendedName>
</protein>
<comment type="caution">
    <text evidence="1">The sequence shown here is derived from an EMBL/GenBank/DDBJ whole genome shotgun (WGS) entry which is preliminary data.</text>
</comment>
<sequence length="59" mass="6363">MGDPRDTARYGIILAENHGQSAQAVRGAVKSVMTDGTYKTILEKWNVSNGAIPTSEIRS</sequence>
<reference evidence="2" key="1">
    <citation type="journal article" date="2019" name="Int. J. Syst. Evol. Microbiol.">
        <title>The Global Catalogue of Microorganisms (GCM) 10K type strain sequencing project: providing services to taxonomists for standard genome sequencing and annotation.</title>
        <authorList>
            <consortium name="The Broad Institute Genomics Platform"/>
            <consortium name="The Broad Institute Genome Sequencing Center for Infectious Disease"/>
            <person name="Wu L."/>
            <person name="Ma J."/>
        </authorList>
    </citation>
    <scope>NUCLEOTIDE SEQUENCE [LARGE SCALE GENOMIC DNA]</scope>
    <source>
        <strain evidence="2">CCM 7043</strain>
    </source>
</reference>
<evidence type="ECO:0000313" key="2">
    <source>
        <dbReference type="Proteomes" id="UP001597114"/>
    </source>
</evidence>
<evidence type="ECO:0000313" key="1">
    <source>
        <dbReference type="EMBL" id="MFD1518146.1"/>
    </source>
</evidence>
<dbReference type="Proteomes" id="UP001597114">
    <property type="component" value="Unassembled WGS sequence"/>
</dbReference>
<accession>A0ABW4ER79</accession>
<evidence type="ECO:0008006" key="3">
    <source>
        <dbReference type="Google" id="ProtNLM"/>
    </source>
</evidence>
<proteinExistence type="predicted"/>
<keyword evidence="2" id="KW-1185">Reference proteome</keyword>
<gene>
    <name evidence="1" type="ORF">ACFSJD_11640</name>
</gene>
<name>A0ABW4ER79_9PSEU</name>
<dbReference type="EMBL" id="JBHUCO010000012">
    <property type="protein sequence ID" value="MFD1518146.1"/>
    <property type="molecule type" value="Genomic_DNA"/>
</dbReference>